<evidence type="ECO:0000313" key="2">
    <source>
        <dbReference type="EMBL" id="BBB92849.1"/>
    </source>
</evidence>
<keyword evidence="1" id="KW-0472">Membrane</keyword>
<evidence type="ECO:0000256" key="1">
    <source>
        <dbReference type="SAM" id="Phobius"/>
    </source>
</evidence>
<dbReference type="EMBL" id="AP018449">
    <property type="protein sequence ID" value="BBB92849.1"/>
    <property type="molecule type" value="Genomic_DNA"/>
</dbReference>
<sequence length="34" mass="3598">MRGGFGCGGFGSVPIIIIIILLLLLSFNDTCEDL</sequence>
<gene>
    <name evidence="2" type="ORF">MAMMFC1_03557</name>
</gene>
<evidence type="ECO:0000313" key="3">
    <source>
        <dbReference type="Proteomes" id="UP000276437"/>
    </source>
</evidence>
<dbReference type="AlphaFoldDB" id="A0A348AP51"/>
<keyword evidence="1" id="KW-0812">Transmembrane</keyword>
<keyword evidence="1" id="KW-1133">Transmembrane helix</keyword>
<name>A0A348AP51_9FIRM</name>
<reference evidence="2 3" key="1">
    <citation type="journal article" date="2018" name="Int. J. Syst. Evol. Microbiol.">
        <title>Methylomusa anaerophila gen. nov., sp. nov., an anaerobic methanol-utilizing bacterium isolated from a microbial fuel cell.</title>
        <authorList>
            <person name="Amano N."/>
            <person name="Yamamuro A."/>
            <person name="Miyahara M."/>
            <person name="Kouzuma A."/>
            <person name="Abe T."/>
            <person name="Watanabe K."/>
        </authorList>
    </citation>
    <scope>NUCLEOTIDE SEQUENCE [LARGE SCALE GENOMIC DNA]</scope>
    <source>
        <strain evidence="2 3">MMFC1</strain>
    </source>
</reference>
<organism evidence="2 3">
    <name type="scientific">Methylomusa anaerophila</name>
    <dbReference type="NCBI Taxonomy" id="1930071"/>
    <lineage>
        <taxon>Bacteria</taxon>
        <taxon>Bacillati</taxon>
        <taxon>Bacillota</taxon>
        <taxon>Negativicutes</taxon>
        <taxon>Selenomonadales</taxon>
        <taxon>Sporomusaceae</taxon>
        <taxon>Methylomusa</taxon>
    </lineage>
</organism>
<feature type="transmembrane region" description="Helical" evidence="1">
    <location>
        <begin position="7"/>
        <end position="27"/>
    </location>
</feature>
<proteinExistence type="predicted"/>
<accession>A0A348AP51</accession>
<dbReference type="KEGG" id="mana:MAMMFC1_03557"/>
<dbReference type="Proteomes" id="UP000276437">
    <property type="component" value="Chromosome"/>
</dbReference>
<keyword evidence="3" id="KW-1185">Reference proteome</keyword>
<protein>
    <submittedName>
        <fullName evidence="2">Uncharacterized protein</fullName>
    </submittedName>
</protein>